<reference evidence="2" key="1">
    <citation type="submission" date="2011-02" db="EMBL/GenBank/DDBJ databases">
        <title>The genome of the leaf-cutting ant Acromyrmex echinatior suggests key adaptations to social evolution and fungus farming.</title>
        <authorList>
            <person name="Nygaard S."/>
            <person name="Zhang G."/>
        </authorList>
    </citation>
    <scope>NUCLEOTIDE SEQUENCE</scope>
</reference>
<evidence type="ECO:0000256" key="1">
    <source>
        <dbReference type="SAM" id="MobiDB-lite"/>
    </source>
</evidence>
<sequence length="168" mass="18932">MASIISCMWNISKKPEQDIPSESVPETQETPEAESSEIRSTATQSSATVENMPRQSSDDEDIPVSADETQSPLTVEPLSKQIRLNPGAFITSVRAKNCSCMKWTARRSTTAPSDCRVRTTGGLEFDNYKIENEYRSSSTPIWNASYPRRNPTKKMHRRTRINSMTRLV</sequence>
<name>F4X5Z3_ACREC</name>
<dbReference type="AlphaFoldDB" id="F4X5Z3"/>
<organism evidence="3">
    <name type="scientific">Acromyrmex echinatior</name>
    <name type="common">Panamanian leafcutter ant</name>
    <name type="synonym">Acromyrmex octospinosus echinatior</name>
    <dbReference type="NCBI Taxonomy" id="103372"/>
    <lineage>
        <taxon>Eukaryota</taxon>
        <taxon>Metazoa</taxon>
        <taxon>Ecdysozoa</taxon>
        <taxon>Arthropoda</taxon>
        <taxon>Hexapoda</taxon>
        <taxon>Insecta</taxon>
        <taxon>Pterygota</taxon>
        <taxon>Neoptera</taxon>
        <taxon>Endopterygota</taxon>
        <taxon>Hymenoptera</taxon>
        <taxon>Apocrita</taxon>
        <taxon>Aculeata</taxon>
        <taxon>Formicoidea</taxon>
        <taxon>Formicidae</taxon>
        <taxon>Myrmicinae</taxon>
        <taxon>Acromyrmex</taxon>
    </lineage>
</organism>
<feature type="compositionally biased region" description="Polar residues" evidence="1">
    <location>
        <begin position="38"/>
        <end position="55"/>
    </location>
</feature>
<gene>
    <name evidence="2" type="ORF">G5I_13787</name>
</gene>
<dbReference type="OrthoDB" id="7557667at2759"/>
<dbReference type="EMBL" id="GL888753">
    <property type="protein sequence ID" value="EGI58130.1"/>
    <property type="molecule type" value="Genomic_DNA"/>
</dbReference>
<evidence type="ECO:0000313" key="3">
    <source>
        <dbReference type="Proteomes" id="UP000007755"/>
    </source>
</evidence>
<dbReference type="Proteomes" id="UP000007755">
    <property type="component" value="Unassembled WGS sequence"/>
</dbReference>
<feature type="region of interest" description="Disordered" evidence="1">
    <location>
        <begin position="10"/>
        <end position="78"/>
    </location>
</feature>
<keyword evidence="3" id="KW-1185">Reference proteome</keyword>
<evidence type="ECO:0000313" key="2">
    <source>
        <dbReference type="EMBL" id="EGI58130.1"/>
    </source>
</evidence>
<proteinExistence type="predicted"/>
<dbReference type="InParanoid" id="F4X5Z3"/>
<accession>F4X5Z3</accession>
<protein>
    <submittedName>
        <fullName evidence="2">Uncharacterized protein</fullName>
    </submittedName>
</protein>